<keyword evidence="3" id="KW-1185">Reference proteome</keyword>
<reference evidence="2" key="2">
    <citation type="submission" date="2021-04" db="EMBL/GenBank/DDBJ databases">
        <title>Complete Genome and methylome analysis of Thiothrix fructosivorans ATCC 49748.</title>
        <authorList>
            <person name="Fomenkov A."/>
            <person name="Sun L."/>
            <person name="Vincze T."/>
            <person name="Grabovich M.Y."/>
            <person name="Roberts R.J."/>
        </authorList>
    </citation>
    <scope>NUCLEOTIDE SEQUENCE</scope>
    <source>
        <strain evidence="2">ATCC 49748</strain>
    </source>
</reference>
<dbReference type="SUPFAM" id="SSF56762">
    <property type="entry name" value="HydB/Nqo4-like"/>
    <property type="match status" value="1"/>
</dbReference>
<gene>
    <name evidence="2" type="ORF">J1836_002500</name>
    <name evidence="1" type="ORF">J1836_10320</name>
</gene>
<evidence type="ECO:0000313" key="2">
    <source>
        <dbReference type="EMBL" id="QTX11253.1"/>
    </source>
</evidence>
<dbReference type="EMBL" id="JAFMPM010000006">
    <property type="protein sequence ID" value="MBO0613311.1"/>
    <property type="molecule type" value="Genomic_DNA"/>
</dbReference>
<protein>
    <submittedName>
        <fullName evidence="2">Uncharacterized protein</fullName>
    </submittedName>
</protein>
<dbReference type="Proteomes" id="UP000664466">
    <property type="component" value="Unassembled WGS sequence"/>
</dbReference>
<dbReference type="InterPro" id="IPR029014">
    <property type="entry name" value="NiFe-Hase_large"/>
</dbReference>
<organism evidence="2">
    <name type="scientific">Thiothrix fructosivorans</name>
    <dbReference type="NCBI Taxonomy" id="111770"/>
    <lineage>
        <taxon>Bacteria</taxon>
        <taxon>Pseudomonadati</taxon>
        <taxon>Pseudomonadota</taxon>
        <taxon>Gammaproteobacteria</taxon>
        <taxon>Thiotrichales</taxon>
        <taxon>Thiotrichaceae</taxon>
        <taxon>Thiothrix</taxon>
    </lineage>
</organism>
<dbReference type="RefSeq" id="WP_207251017.1">
    <property type="nucleotide sequence ID" value="NZ_JAFMPM010000006.1"/>
</dbReference>
<name>A0A8B0SGL1_9GAMM</name>
<dbReference type="AlphaFoldDB" id="A0A8B0SGL1"/>
<sequence length="170" mass="18524">MQSLENLVGQLQLTLHYTRDAGLCRVNAVHLHSNRLCLNAHFLTGKSVELAPKLTGMLFSLATWAHMVSCLDSSPPVPVTVVAIGGLERMALLPTARGLLVHRVVQVDGLICTYQIVAPTEWNFHPQGSLYSMLSSLQAKNALELRTKAKALITALDPCVAYQLEIIPDA</sequence>
<proteinExistence type="predicted"/>
<evidence type="ECO:0000313" key="1">
    <source>
        <dbReference type="EMBL" id="MBO0613311.1"/>
    </source>
</evidence>
<accession>A0A8B0SGL1</accession>
<reference evidence="1 3" key="1">
    <citation type="submission" date="2021-03" db="EMBL/GenBank/DDBJ databases">
        <title>Draft genome and methylome analysis of Thiotrix fructosivoruns ATCC 49748.</title>
        <authorList>
            <person name="Fomenkov A."/>
            <person name="Grabovich M.Y."/>
            <person name="Roberts R.J."/>
        </authorList>
    </citation>
    <scope>NUCLEOTIDE SEQUENCE [LARGE SCALE GENOMIC DNA]</scope>
    <source>
        <strain evidence="1 3">ATCC 49748</strain>
    </source>
</reference>
<evidence type="ECO:0000313" key="3">
    <source>
        <dbReference type="Proteomes" id="UP000664466"/>
    </source>
</evidence>
<dbReference type="EMBL" id="CP072748">
    <property type="protein sequence ID" value="QTX11253.1"/>
    <property type="molecule type" value="Genomic_DNA"/>
</dbReference>
<dbReference type="Gene3D" id="1.10.645.10">
    <property type="entry name" value="Cytochrome-c3 Hydrogenase, chain B"/>
    <property type="match status" value="1"/>
</dbReference>